<feature type="compositionally biased region" description="Polar residues" evidence="2">
    <location>
        <begin position="248"/>
        <end position="262"/>
    </location>
</feature>
<keyword evidence="1" id="KW-0175">Coiled coil</keyword>
<feature type="compositionally biased region" description="Polar residues" evidence="2">
    <location>
        <begin position="454"/>
        <end position="473"/>
    </location>
</feature>
<evidence type="ECO:0000256" key="1">
    <source>
        <dbReference type="SAM" id="Coils"/>
    </source>
</evidence>
<evidence type="ECO:0000313" key="4">
    <source>
        <dbReference type="EMBL" id="JAG72407.1"/>
    </source>
</evidence>
<feature type="region of interest" description="Disordered" evidence="2">
    <location>
        <begin position="576"/>
        <end position="601"/>
    </location>
</feature>
<feature type="compositionally biased region" description="Polar residues" evidence="2">
    <location>
        <begin position="350"/>
        <end position="359"/>
    </location>
</feature>
<feature type="compositionally biased region" description="Low complexity" evidence="2">
    <location>
        <begin position="335"/>
        <end position="349"/>
    </location>
</feature>
<dbReference type="PANTHER" id="PTHR31434">
    <property type="entry name" value="S PHASE CYCLIN A-ASSOCIATED PROTEIN IN THE ENDOPLASMIC RETICULUM"/>
    <property type="match status" value="1"/>
</dbReference>
<feature type="compositionally biased region" description="Polar residues" evidence="2">
    <location>
        <begin position="158"/>
        <end position="170"/>
    </location>
</feature>
<feature type="compositionally biased region" description="Basic and acidic residues" evidence="2">
    <location>
        <begin position="1004"/>
        <end position="1014"/>
    </location>
</feature>
<dbReference type="PANTHER" id="PTHR31434:SF2">
    <property type="entry name" value="S PHASE CYCLIN A-ASSOCIATED PROTEIN IN THE ENDOPLASMIC RETICULUM"/>
    <property type="match status" value="1"/>
</dbReference>
<feature type="region of interest" description="Disordered" evidence="2">
    <location>
        <begin position="157"/>
        <end position="294"/>
    </location>
</feature>
<feature type="region of interest" description="Disordered" evidence="2">
    <location>
        <begin position="319"/>
        <end position="396"/>
    </location>
</feature>
<feature type="compositionally biased region" description="Basic and acidic residues" evidence="2">
    <location>
        <begin position="184"/>
        <end position="236"/>
    </location>
</feature>
<feature type="region of interest" description="Disordered" evidence="2">
    <location>
        <begin position="844"/>
        <end position="877"/>
    </location>
</feature>
<proteinExistence type="predicted"/>
<feature type="compositionally biased region" description="Basic and acidic residues" evidence="2">
    <location>
        <begin position="576"/>
        <end position="586"/>
    </location>
</feature>
<feature type="compositionally biased region" description="Basic and acidic residues" evidence="2">
    <location>
        <begin position="849"/>
        <end position="877"/>
    </location>
</feature>
<accession>A0A0C9R3Z2</accession>
<organism evidence="4">
    <name type="scientific">Fopius arisanus</name>
    <dbReference type="NCBI Taxonomy" id="64838"/>
    <lineage>
        <taxon>Eukaryota</taxon>
        <taxon>Metazoa</taxon>
        <taxon>Ecdysozoa</taxon>
        <taxon>Arthropoda</taxon>
        <taxon>Hexapoda</taxon>
        <taxon>Insecta</taxon>
        <taxon>Pterygota</taxon>
        <taxon>Neoptera</taxon>
        <taxon>Endopterygota</taxon>
        <taxon>Hymenoptera</taxon>
        <taxon>Apocrita</taxon>
        <taxon>Ichneumonoidea</taxon>
        <taxon>Braconidae</taxon>
        <taxon>Opiinae</taxon>
        <taxon>Fopius</taxon>
    </lineage>
</organism>
<dbReference type="Pfam" id="PF16501">
    <property type="entry name" value="SCAPER_N"/>
    <property type="match status" value="1"/>
</dbReference>
<gene>
    <name evidence="4" type="primary">SCAPER</name>
    <name evidence="4" type="ORF">g.43210</name>
</gene>
<reference evidence="4" key="1">
    <citation type="submission" date="2015-01" db="EMBL/GenBank/DDBJ databases">
        <title>Transcriptome Assembly of Fopius arisanus.</title>
        <authorList>
            <person name="Geib S."/>
        </authorList>
    </citation>
    <scope>NUCLEOTIDE SEQUENCE</scope>
</reference>
<feature type="region of interest" description="Disordered" evidence="2">
    <location>
        <begin position="1004"/>
        <end position="1042"/>
    </location>
</feature>
<feature type="compositionally biased region" description="Basic residues" evidence="2">
    <location>
        <begin position="1015"/>
        <end position="1027"/>
    </location>
</feature>
<dbReference type="SUPFAM" id="SSF57667">
    <property type="entry name" value="beta-beta-alpha zinc fingers"/>
    <property type="match status" value="1"/>
</dbReference>
<dbReference type="InterPro" id="IPR032446">
    <property type="entry name" value="SCAPER_N"/>
</dbReference>
<protein>
    <submittedName>
        <fullName evidence="4">SCAPER protein</fullName>
    </submittedName>
</protein>
<dbReference type="EMBL" id="GBYB01002640">
    <property type="protein sequence ID" value="JAG72407.1"/>
    <property type="molecule type" value="Transcribed_RNA"/>
</dbReference>
<feature type="compositionally biased region" description="Polar residues" evidence="2">
    <location>
        <begin position="378"/>
        <end position="391"/>
    </location>
</feature>
<feature type="domain" description="S phase cyclin A-associated protein in the endoplasmic reticulum N-terminal" evidence="3">
    <location>
        <begin position="62"/>
        <end position="156"/>
    </location>
</feature>
<name>A0A0C9R3Z2_9HYME</name>
<feature type="region of interest" description="Disordered" evidence="2">
    <location>
        <begin position="426"/>
        <end position="473"/>
    </location>
</feature>
<feature type="compositionally biased region" description="Basic and acidic residues" evidence="2">
    <location>
        <begin position="428"/>
        <end position="437"/>
    </location>
</feature>
<evidence type="ECO:0000256" key="2">
    <source>
        <dbReference type="SAM" id="MobiDB-lite"/>
    </source>
</evidence>
<sequence length="1509" mass="171430">MADVRLLIQEEGRAARNLVAFNVPMGSSTPERVTRKPPSIPRVTNSSIKRSIKNTTRVRSASTGRDKKSELQARYWAFLFGNLQRAVDGIYQTCEEDENISECKEVILVLENYTRDFHNLIEWFKVKWAYENSPPPLRRNPLAWEVRKTSPCRMWNPKCSSPSQRLSPTCRSPDDTIIENRISGMEKRESLNPSDHKRMKDNRNVSKKDPNKHLKDKTSNSVTKDSDKLTIREKSTLSKMSGRPPVKPSTTRANTSVSITRKSFSEIHQRDAKNNSINKENRETERNSGEMKNSNIELRRSSNNVSEIERLKNKANGTLSEIIRADNNEQSNKYTPKTPSRVSRTSSSTACPSYSTLTRTPRAGNPLPGSETPRMVRSKTTLSPREVSSVNKVRPGSSVMVRRRPGESKVNLKSQDATEIKGSVEVLTEGKSRRPSEDPDGWQTVRSRCRRGSSHSLNMSTRFHRPTTATSLPALSIESSTDRKKNNRELALDNKSDLGETVIVNIEMEKSETRNKNRTNPLDDELKKENLTPNVACDTNSTSMIAAVFKNEADLLDKKIQLFMAAQAERERIILEEERKTEEADSQRSQQLSDEEASLQRQIQELESTEIDIDTETDETDGEMVLEIEEREEILENEVIDDISLEDRYENMLEGMSWAERVDTLAQLKALVARHPGRALELHQKLSSPSRKRSLPEALRRYQAKQACAEHKRQKLLLEKSQRLRDLLNKVEDVKRAKNQLTEDKRVRMEMKLKRAEENRSQHLLEVVRKAHDEDSKLKEIAFINELEAQNKRHDFMALCQEQEERLQGIQEERQRRQEEKAAKEAAAEERRRALEAERQLRIQKMRQTRREREERVGKMQLEREKERQELAREKARDREERLSALHAAQLANQEELQKKIAQKQQESARRHVENIEHIRQRAVESSILRNEEIPPTLKSYPAPKQCALCGIQIPNELSLLSHLKGKGHLDLVKKMHDGREASRDDLQRFNITQIRDVAVVSAGDDRASKEKQKALKRRSRKLKQKMSARGQEWENSQGDCGQVESSNKAKFRRNLKELERLSCNHVKNSWSNVAAAGLERCLGEIGRILNKACPQDPEAFKSLAGFETFTNLLQLGINVQSNSQGLPNKNIVSICRVYKCAINDHAETTEAIVLSNKILVILDLLLQRFEAVAILEDSAQAQETSATTNGNGSVITAVLQLLCCLIPEVPFDKAALHSRINDIIGFLVTGGLIERITRHHRALIETDFFLDQEHESQIILSSYDLLHRLCIHLKRNQDYSNSNHESEQITVDSHLLGCLLASEAAGTVGCLYATFALPHQKCSSPTPGQSQFTSYGRLLALRGLKLLRTIGQVDLQTLQNLLGAEGTNLQWRLIASHLITRFQREPLAESKENQSTQTSPTAITILSELFTVLGYFAVNNIDNQLVLQTAGAGPSVLQHLCTLPFPFYGDPKLAPFTLPTLLAATHENSAATAVLSCEMSYQLLEEYKKSEKGQQHPLIRLLKESSCK</sequence>
<feature type="region of interest" description="Disordered" evidence="2">
    <location>
        <begin position="811"/>
        <end position="831"/>
    </location>
</feature>
<feature type="coiled-coil region" evidence="1">
    <location>
        <begin position="699"/>
        <end position="766"/>
    </location>
</feature>
<feature type="compositionally biased region" description="Basic and acidic residues" evidence="2">
    <location>
        <begin position="263"/>
        <end position="289"/>
    </location>
</feature>
<evidence type="ECO:0000259" key="3">
    <source>
        <dbReference type="Pfam" id="PF16501"/>
    </source>
</evidence>
<dbReference type="InterPro" id="IPR036236">
    <property type="entry name" value="Znf_C2H2_sf"/>
</dbReference>